<gene>
    <name evidence="9" type="ORF">ACFW88_30025</name>
</gene>
<keyword evidence="3" id="KW-0813">Transport</keyword>
<reference evidence="9 10" key="1">
    <citation type="submission" date="2024-09" db="EMBL/GenBank/DDBJ databases">
        <title>The Natural Products Discovery Center: Release of the First 8490 Sequenced Strains for Exploring Actinobacteria Biosynthetic Diversity.</title>
        <authorList>
            <person name="Kalkreuter E."/>
            <person name="Kautsar S.A."/>
            <person name="Yang D."/>
            <person name="Bader C.D."/>
            <person name="Teijaro C.N."/>
            <person name="Fluegel L."/>
            <person name="Davis C.M."/>
            <person name="Simpson J.R."/>
            <person name="Lauterbach L."/>
            <person name="Steele A.D."/>
            <person name="Gui C."/>
            <person name="Meng S."/>
            <person name="Li G."/>
            <person name="Viehrig K."/>
            <person name="Ye F."/>
            <person name="Su P."/>
            <person name="Kiefer A.F."/>
            <person name="Nichols A."/>
            <person name="Cepeda A.J."/>
            <person name="Yan W."/>
            <person name="Fan B."/>
            <person name="Jiang Y."/>
            <person name="Adhikari A."/>
            <person name="Zheng C.-J."/>
            <person name="Schuster L."/>
            <person name="Cowan T.M."/>
            <person name="Smanski M.J."/>
            <person name="Chevrette M.G."/>
            <person name="De Carvalho L.P.S."/>
            <person name="Shen B."/>
        </authorList>
    </citation>
    <scope>NUCLEOTIDE SEQUENCE [LARGE SCALE GENOMIC DNA]</scope>
    <source>
        <strain evidence="9 10">NPDC059500</strain>
    </source>
</reference>
<proteinExistence type="inferred from homology"/>
<evidence type="ECO:0000256" key="7">
    <source>
        <dbReference type="ARBA" id="ARBA00023136"/>
    </source>
</evidence>
<dbReference type="InterPro" id="IPR045861">
    <property type="entry name" value="CorA_cytoplasmic_dom"/>
</dbReference>
<dbReference type="SUPFAM" id="SSF143865">
    <property type="entry name" value="CorA soluble domain-like"/>
    <property type="match status" value="1"/>
</dbReference>
<dbReference type="Pfam" id="PF01544">
    <property type="entry name" value="CorA"/>
    <property type="match status" value="1"/>
</dbReference>
<protein>
    <submittedName>
        <fullName evidence="9">CorA family divalent cation transporter</fullName>
    </submittedName>
</protein>
<dbReference type="EMBL" id="JBHYTS010000066">
    <property type="protein sequence ID" value="MFE1754731.1"/>
    <property type="molecule type" value="Genomic_DNA"/>
</dbReference>
<evidence type="ECO:0000256" key="2">
    <source>
        <dbReference type="ARBA" id="ARBA00009765"/>
    </source>
</evidence>
<evidence type="ECO:0000313" key="9">
    <source>
        <dbReference type="EMBL" id="MFE1754731.1"/>
    </source>
</evidence>
<evidence type="ECO:0000256" key="6">
    <source>
        <dbReference type="ARBA" id="ARBA00022989"/>
    </source>
</evidence>
<dbReference type="InterPro" id="IPR045863">
    <property type="entry name" value="CorA_TM1_TM2"/>
</dbReference>
<comment type="caution">
    <text evidence="9">The sequence shown here is derived from an EMBL/GenBank/DDBJ whole genome shotgun (WGS) entry which is preliminary data.</text>
</comment>
<feature type="transmembrane region" description="Helical" evidence="8">
    <location>
        <begin position="270"/>
        <end position="291"/>
    </location>
</feature>
<comment type="subcellular location">
    <subcellularLocation>
        <location evidence="1">Cell membrane</location>
        <topology evidence="1">Multi-pass membrane protein</topology>
    </subcellularLocation>
</comment>
<keyword evidence="4" id="KW-1003">Cell membrane</keyword>
<keyword evidence="5 8" id="KW-0812">Transmembrane</keyword>
<keyword evidence="7 8" id="KW-0472">Membrane</keyword>
<evidence type="ECO:0000256" key="3">
    <source>
        <dbReference type="ARBA" id="ARBA00022448"/>
    </source>
</evidence>
<sequence length="341" mass="38357">MIVSVVSMPAGVVTRTDVSQARERLTTSGFLFVDVQLPEEGPRGAEGDTPDEAPDDGTRIARLLGLRTEGLPWFGRAGEPVRADFLGDRMGIVVPVVEGARVAHVHVFVTERHLVTVRRGPLEALEGFAARLAREGLSDTAAVLFLLMQESLETFRRAAVRALLTTEDLEDRMFERRRPEQVYRLTRLRRRAGVLHRALLPYLQVTDEVFTHRMMSRGFPEERQRLAREFQGAGRLVLADIASLQDATRRAFASYSSLVSGEQNGVINRLAIVSTIFLPLTFLTGYFGMNFSFLTDELESRAVFWLLAVGLQAGVLAVAMYVLHRTHLWRRLRDDEPLDER</sequence>
<dbReference type="Gene3D" id="1.20.58.340">
    <property type="entry name" value="Magnesium transport protein CorA, transmembrane region"/>
    <property type="match status" value="2"/>
</dbReference>
<dbReference type="Proteomes" id="UP001599756">
    <property type="component" value="Unassembled WGS sequence"/>
</dbReference>
<dbReference type="SUPFAM" id="SSF144083">
    <property type="entry name" value="Magnesium transport protein CorA, transmembrane region"/>
    <property type="match status" value="1"/>
</dbReference>
<evidence type="ECO:0000256" key="1">
    <source>
        <dbReference type="ARBA" id="ARBA00004651"/>
    </source>
</evidence>
<keyword evidence="6 8" id="KW-1133">Transmembrane helix</keyword>
<evidence type="ECO:0000313" key="10">
    <source>
        <dbReference type="Proteomes" id="UP001599756"/>
    </source>
</evidence>
<organism evidence="9 10">
    <name type="scientific">Streptomyces anandii</name>
    <dbReference type="NCBI Taxonomy" id="285454"/>
    <lineage>
        <taxon>Bacteria</taxon>
        <taxon>Bacillati</taxon>
        <taxon>Actinomycetota</taxon>
        <taxon>Actinomycetes</taxon>
        <taxon>Kitasatosporales</taxon>
        <taxon>Streptomycetaceae</taxon>
        <taxon>Streptomyces</taxon>
    </lineage>
</organism>
<accession>A0ABW6HEG4</accession>
<evidence type="ECO:0000256" key="4">
    <source>
        <dbReference type="ARBA" id="ARBA00022475"/>
    </source>
</evidence>
<name>A0ABW6HEG4_9ACTN</name>
<comment type="similarity">
    <text evidence="2">Belongs to the CorA metal ion transporter (MIT) (TC 1.A.35) family.</text>
</comment>
<feature type="transmembrane region" description="Helical" evidence="8">
    <location>
        <begin position="303"/>
        <end position="323"/>
    </location>
</feature>
<evidence type="ECO:0000256" key="5">
    <source>
        <dbReference type="ARBA" id="ARBA00022692"/>
    </source>
</evidence>
<dbReference type="RefSeq" id="WP_381798827.1">
    <property type="nucleotide sequence ID" value="NZ_JBHYTS010000066.1"/>
</dbReference>
<keyword evidence="10" id="KW-1185">Reference proteome</keyword>
<dbReference type="PANTHER" id="PTHR46494:SF1">
    <property type="entry name" value="CORA FAMILY METAL ION TRANSPORTER (EUROFUNG)"/>
    <property type="match status" value="1"/>
</dbReference>
<dbReference type="PANTHER" id="PTHR46494">
    <property type="entry name" value="CORA FAMILY METAL ION TRANSPORTER (EUROFUNG)"/>
    <property type="match status" value="1"/>
</dbReference>
<evidence type="ECO:0000256" key="8">
    <source>
        <dbReference type="SAM" id="Phobius"/>
    </source>
</evidence>
<dbReference type="InterPro" id="IPR002523">
    <property type="entry name" value="MgTranspt_CorA/ZnTranspt_ZntB"/>
</dbReference>